<comment type="caution">
    <text evidence="2">The sequence shown here is derived from an EMBL/GenBank/DDBJ whole genome shotgun (WGS) entry which is preliminary data.</text>
</comment>
<keyword evidence="1" id="KW-0812">Transmembrane</keyword>
<reference evidence="2" key="2">
    <citation type="journal article" date="2024" name="Plant">
        <title>Genomic evolution and insights into agronomic trait innovations of Sesamum species.</title>
        <authorList>
            <person name="Miao H."/>
            <person name="Wang L."/>
            <person name="Qu L."/>
            <person name="Liu H."/>
            <person name="Sun Y."/>
            <person name="Le M."/>
            <person name="Wang Q."/>
            <person name="Wei S."/>
            <person name="Zheng Y."/>
            <person name="Lin W."/>
            <person name="Duan Y."/>
            <person name="Cao H."/>
            <person name="Xiong S."/>
            <person name="Wang X."/>
            <person name="Wei L."/>
            <person name="Li C."/>
            <person name="Ma Q."/>
            <person name="Ju M."/>
            <person name="Zhao R."/>
            <person name="Li G."/>
            <person name="Mu C."/>
            <person name="Tian Q."/>
            <person name="Mei H."/>
            <person name="Zhang T."/>
            <person name="Gao T."/>
            <person name="Zhang H."/>
        </authorList>
    </citation>
    <scope>NUCLEOTIDE SEQUENCE</scope>
    <source>
        <strain evidence="2">3651</strain>
    </source>
</reference>
<feature type="transmembrane region" description="Helical" evidence="1">
    <location>
        <begin position="88"/>
        <end position="107"/>
    </location>
</feature>
<evidence type="ECO:0000313" key="2">
    <source>
        <dbReference type="EMBL" id="KAK4421540.1"/>
    </source>
</evidence>
<organism evidence="2 3">
    <name type="scientific">Sesamum alatum</name>
    <dbReference type="NCBI Taxonomy" id="300844"/>
    <lineage>
        <taxon>Eukaryota</taxon>
        <taxon>Viridiplantae</taxon>
        <taxon>Streptophyta</taxon>
        <taxon>Embryophyta</taxon>
        <taxon>Tracheophyta</taxon>
        <taxon>Spermatophyta</taxon>
        <taxon>Magnoliopsida</taxon>
        <taxon>eudicotyledons</taxon>
        <taxon>Gunneridae</taxon>
        <taxon>Pentapetalae</taxon>
        <taxon>asterids</taxon>
        <taxon>lamiids</taxon>
        <taxon>Lamiales</taxon>
        <taxon>Pedaliaceae</taxon>
        <taxon>Sesamum</taxon>
    </lineage>
</organism>
<dbReference type="PANTHER" id="PTHR34115:SF5">
    <property type="entry name" value="PROTEIN, PUTATIVE-RELATED"/>
    <property type="match status" value="1"/>
</dbReference>
<dbReference type="EMBL" id="JACGWO010000008">
    <property type="protein sequence ID" value="KAK4421540.1"/>
    <property type="molecule type" value="Genomic_DNA"/>
</dbReference>
<dbReference type="InterPro" id="IPR053258">
    <property type="entry name" value="Ca-permeable_cation_channel"/>
</dbReference>
<keyword evidence="1" id="KW-1133">Transmembrane helix</keyword>
<keyword evidence="3" id="KW-1185">Reference proteome</keyword>
<accession>A0AAE1Y0M7</accession>
<evidence type="ECO:0000256" key="1">
    <source>
        <dbReference type="SAM" id="Phobius"/>
    </source>
</evidence>
<protein>
    <submittedName>
        <fullName evidence="2">Uncharacterized protein</fullName>
    </submittedName>
</protein>
<dbReference type="Proteomes" id="UP001293254">
    <property type="component" value="Unassembled WGS sequence"/>
</dbReference>
<reference evidence="2" key="1">
    <citation type="submission" date="2020-06" db="EMBL/GenBank/DDBJ databases">
        <authorList>
            <person name="Li T."/>
            <person name="Hu X."/>
            <person name="Zhang T."/>
            <person name="Song X."/>
            <person name="Zhang H."/>
            <person name="Dai N."/>
            <person name="Sheng W."/>
            <person name="Hou X."/>
            <person name="Wei L."/>
        </authorList>
    </citation>
    <scope>NUCLEOTIDE SEQUENCE</scope>
    <source>
        <strain evidence="2">3651</strain>
        <tissue evidence="2">Leaf</tissue>
    </source>
</reference>
<gene>
    <name evidence="2" type="ORF">Salat_2104600</name>
</gene>
<sequence>MASNGWTRSMHSSMLLHSLQTLDIFFAFPKHSFPGTNAAVFTMVSHLVGLFHHRYTDVFHRGVSFVIPVLVALLQLKYQGNQETPFATHPKTMGVVVSACLLYYLAYKAQLQPCVRRFSPACVGVLRHCMVVFGDLSVASMASVFFADSVRPFLYVLFLLLPAGELLYWVYLKLFVEGSEELEVDIRQNRWFLINLCRITARSSPDRRYILPR</sequence>
<dbReference type="AlphaFoldDB" id="A0AAE1Y0M7"/>
<feature type="transmembrane region" description="Helical" evidence="1">
    <location>
        <begin position="58"/>
        <end position="76"/>
    </location>
</feature>
<dbReference type="PANTHER" id="PTHR34115">
    <property type="entry name" value="PROTEIN, PUTATIVE-RELATED"/>
    <property type="match status" value="1"/>
</dbReference>
<evidence type="ECO:0000313" key="3">
    <source>
        <dbReference type="Proteomes" id="UP001293254"/>
    </source>
</evidence>
<keyword evidence="1" id="KW-0472">Membrane</keyword>
<proteinExistence type="predicted"/>
<name>A0AAE1Y0M7_9LAMI</name>
<feature type="transmembrane region" description="Helical" evidence="1">
    <location>
        <begin position="153"/>
        <end position="172"/>
    </location>
</feature>
<feature type="transmembrane region" description="Helical" evidence="1">
    <location>
        <begin position="32"/>
        <end position="51"/>
    </location>
</feature>